<keyword evidence="1" id="KW-0732">Signal</keyword>
<name>A0ABM9IXH2_9RALS</name>
<proteinExistence type="predicted"/>
<accession>A0ABM9IXH2</accession>
<gene>
    <name evidence="2" type="ORF">LMG7141_00380</name>
</gene>
<evidence type="ECO:0008006" key="4">
    <source>
        <dbReference type="Google" id="ProtNLM"/>
    </source>
</evidence>
<keyword evidence="3" id="KW-1185">Reference proteome</keyword>
<organism evidence="2 3">
    <name type="scientific">Ralstonia condita</name>
    <dbReference type="NCBI Taxonomy" id="3058600"/>
    <lineage>
        <taxon>Bacteria</taxon>
        <taxon>Pseudomonadati</taxon>
        <taxon>Pseudomonadota</taxon>
        <taxon>Betaproteobacteria</taxon>
        <taxon>Burkholderiales</taxon>
        <taxon>Burkholderiaceae</taxon>
        <taxon>Ralstonia</taxon>
    </lineage>
</organism>
<dbReference type="PROSITE" id="PS51257">
    <property type="entry name" value="PROKAR_LIPOPROTEIN"/>
    <property type="match status" value="1"/>
</dbReference>
<evidence type="ECO:0000313" key="2">
    <source>
        <dbReference type="EMBL" id="CAJ0775549.1"/>
    </source>
</evidence>
<comment type="caution">
    <text evidence="2">The sequence shown here is derived from an EMBL/GenBank/DDBJ whole genome shotgun (WGS) entry which is preliminary data.</text>
</comment>
<reference evidence="2 3" key="1">
    <citation type="submission" date="2023-07" db="EMBL/GenBank/DDBJ databases">
        <authorList>
            <person name="Peeters C."/>
        </authorList>
    </citation>
    <scope>NUCLEOTIDE SEQUENCE [LARGE SCALE GENOMIC DNA]</scope>
    <source>
        <strain evidence="2 3">LMG 7141</strain>
    </source>
</reference>
<dbReference type="InterPro" id="IPR037873">
    <property type="entry name" value="BamE-like"/>
</dbReference>
<protein>
    <recommendedName>
        <fullName evidence="4">Lipoprotein</fullName>
    </recommendedName>
</protein>
<dbReference type="Proteomes" id="UP001189616">
    <property type="component" value="Unassembled WGS sequence"/>
</dbReference>
<dbReference type="EMBL" id="CATYWO010000001">
    <property type="protein sequence ID" value="CAJ0775549.1"/>
    <property type="molecule type" value="Genomic_DNA"/>
</dbReference>
<evidence type="ECO:0000256" key="1">
    <source>
        <dbReference type="ARBA" id="ARBA00022729"/>
    </source>
</evidence>
<sequence length="192" mass="21239">MLHRQLAQGGVIVGILASLLGLFGCDQQKVDQAVDRVGDAAKRAWQSAKPDNLLFKGIVAGQSTEADVKATAGQPEMIWESEDGTRQLEYPRGPEGTSTWMVTIAPDGRVGKIDQVLTGENFARVRVGQSKDDIRRMLGKPTKVEAFRLKQEEVWGYRWMESSTERAYFNVHFGPDGRVTTTSRSDDRLNGA</sequence>
<dbReference type="Gene3D" id="3.30.1450.10">
    <property type="match status" value="1"/>
</dbReference>
<evidence type="ECO:0000313" key="3">
    <source>
        <dbReference type="Proteomes" id="UP001189616"/>
    </source>
</evidence>